<dbReference type="GO" id="GO:0003677">
    <property type="term" value="F:DNA binding"/>
    <property type="evidence" value="ECO:0007669"/>
    <property type="project" value="InterPro"/>
</dbReference>
<dbReference type="InterPro" id="IPR017853">
    <property type="entry name" value="GH"/>
</dbReference>
<protein>
    <submittedName>
        <fullName evidence="3">UTRA domain-containing protein</fullName>
    </submittedName>
</protein>
<dbReference type="GO" id="GO:0005975">
    <property type="term" value="P:carbohydrate metabolic process"/>
    <property type="evidence" value="ECO:0007669"/>
    <property type="project" value="InterPro"/>
</dbReference>
<dbReference type="EMBL" id="CP159872">
    <property type="protein sequence ID" value="XCM77505.1"/>
    <property type="molecule type" value="Genomic_DNA"/>
</dbReference>
<dbReference type="InterPro" id="IPR028978">
    <property type="entry name" value="Chorismate_lyase_/UTRA_dom_sf"/>
</dbReference>
<dbReference type="PANTHER" id="PTHR46066:SF2">
    <property type="entry name" value="CHITINASE DOMAIN-CONTAINING PROTEIN 1"/>
    <property type="match status" value="1"/>
</dbReference>
<sequence length="419" mass="45604">MPVAGEQPGGTQQPWAAHGHELLEPRPVPRHAPPYSSSDTCYVPASPTQAEQAGPAPRLPSVTQITPLRVRPPVDGTWTSRTVDHRVTVVGPRLGRRLQVSPGEPVLRITRLRMVGGDPMGVERLHLPQALVPGLTAADLETGSFYRLPGDRYGIVPTTAAQTIEPTAHSRYQYPTISGMTTADVHALVSSRTERSAAVTRLTSLVVDAGLTGVDVDLEDYWSWSKADFDNYKTFLRRLATALHAKGKRLQVDAPAMTEDAPFYDYAAVSATGVDELVIMAYDHQYDTEPGAACLPITPYDWLKDVTAYAQSKVPDPNRLVIGLPSYGYSAPAPCDLNAVTGNIHFADMRHNPGFSADPATIERRRDPSSGEIRWTSGGVQYDYVDRVSLDRKLAVLTGLGVTKVSVWTLGGANPWFTR</sequence>
<feature type="domain" description="GH18" evidence="2">
    <location>
        <begin position="109"/>
        <end position="419"/>
    </location>
</feature>
<dbReference type="GO" id="GO:0006355">
    <property type="term" value="P:regulation of DNA-templated transcription"/>
    <property type="evidence" value="ECO:0007669"/>
    <property type="project" value="InterPro"/>
</dbReference>
<dbReference type="Gene3D" id="3.20.20.80">
    <property type="entry name" value="Glycosidases"/>
    <property type="match status" value="1"/>
</dbReference>
<dbReference type="KEGG" id="kcm:ABWK59_00315"/>
<dbReference type="SUPFAM" id="SSF64288">
    <property type="entry name" value="Chorismate lyase-like"/>
    <property type="match status" value="1"/>
</dbReference>
<evidence type="ECO:0000259" key="2">
    <source>
        <dbReference type="PROSITE" id="PS51910"/>
    </source>
</evidence>
<dbReference type="InterPro" id="IPR001223">
    <property type="entry name" value="Glyco_hydro18_cat"/>
</dbReference>
<dbReference type="Gene3D" id="3.40.1410.10">
    <property type="entry name" value="Chorismate lyase-like"/>
    <property type="match status" value="1"/>
</dbReference>
<dbReference type="Pfam" id="PF07702">
    <property type="entry name" value="UTRA"/>
    <property type="match status" value="1"/>
</dbReference>
<feature type="compositionally biased region" description="Polar residues" evidence="1">
    <location>
        <begin position="35"/>
        <end position="51"/>
    </location>
</feature>
<dbReference type="RefSeq" id="WP_354637123.1">
    <property type="nucleotide sequence ID" value="NZ_CP159872.1"/>
</dbReference>
<feature type="region of interest" description="Disordered" evidence="1">
    <location>
        <begin position="1"/>
        <end position="60"/>
    </location>
</feature>
<evidence type="ECO:0000313" key="3">
    <source>
        <dbReference type="EMBL" id="XCM77505.1"/>
    </source>
</evidence>
<gene>
    <name evidence="3" type="ORF">ABWK59_00315</name>
</gene>
<accession>A0AAU8JNW6</accession>
<dbReference type="SUPFAM" id="SSF51445">
    <property type="entry name" value="(Trans)glycosidases"/>
    <property type="match status" value="1"/>
</dbReference>
<dbReference type="AlphaFoldDB" id="A0AAU8JNW6"/>
<dbReference type="InterPro" id="IPR011663">
    <property type="entry name" value="UTRA"/>
</dbReference>
<dbReference type="PANTHER" id="PTHR46066">
    <property type="entry name" value="CHITINASE DOMAIN-CONTAINING PROTEIN 1 FAMILY MEMBER"/>
    <property type="match status" value="1"/>
</dbReference>
<organism evidence="3">
    <name type="scientific">Kitasatospora camelliae</name>
    <dbReference type="NCBI Taxonomy" id="3156397"/>
    <lineage>
        <taxon>Bacteria</taxon>
        <taxon>Bacillati</taxon>
        <taxon>Actinomycetota</taxon>
        <taxon>Actinomycetes</taxon>
        <taxon>Kitasatosporales</taxon>
        <taxon>Streptomycetaceae</taxon>
        <taxon>Kitasatospora</taxon>
    </lineage>
</organism>
<dbReference type="Pfam" id="PF00704">
    <property type="entry name" value="Glyco_hydro_18"/>
    <property type="match status" value="1"/>
</dbReference>
<proteinExistence type="predicted"/>
<dbReference type="PROSITE" id="PS51910">
    <property type="entry name" value="GH18_2"/>
    <property type="match status" value="1"/>
</dbReference>
<name>A0AAU8JNW6_9ACTN</name>
<reference evidence="3" key="1">
    <citation type="submission" date="2024-06" db="EMBL/GenBank/DDBJ databases">
        <title>The genome sequences of Kitasatospora sp. strain HUAS MG31.</title>
        <authorList>
            <person name="Mo P."/>
        </authorList>
    </citation>
    <scope>NUCLEOTIDE SEQUENCE</scope>
    <source>
        <strain evidence="3">HUAS MG31</strain>
    </source>
</reference>
<evidence type="ECO:0000256" key="1">
    <source>
        <dbReference type="SAM" id="MobiDB-lite"/>
    </source>
</evidence>
<dbReference type="SMART" id="SM00866">
    <property type="entry name" value="UTRA"/>
    <property type="match status" value="1"/>
</dbReference>